<protein>
    <submittedName>
        <fullName evidence="1">Uncharacterized protein</fullName>
    </submittedName>
</protein>
<accession>A0A517MZM0</accession>
<dbReference type="KEGG" id="amob:HG15A2_36660"/>
<evidence type="ECO:0000313" key="2">
    <source>
        <dbReference type="Proteomes" id="UP000319852"/>
    </source>
</evidence>
<dbReference type="AlphaFoldDB" id="A0A517MZM0"/>
<gene>
    <name evidence="1" type="ORF">HG15A2_36660</name>
</gene>
<dbReference type="EMBL" id="CP036263">
    <property type="protein sequence ID" value="QDT00330.1"/>
    <property type="molecule type" value="Genomic_DNA"/>
</dbReference>
<name>A0A517MZM0_9BACT</name>
<evidence type="ECO:0000313" key="1">
    <source>
        <dbReference type="EMBL" id="QDT00330.1"/>
    </source>
</evidence>
<sequence length="91" mass="9799">MSTLPTPIVRLLAEAAELARDAGYAIREDHLDGAGGGHCVVQGKKWLLLDVTQSLEEQLSDICDALRDENGVWENPVSPELSGMLQLTKAA</sequence>
<dbReference type="OrthoDB" id="289058at2"/>
<keyword evidence="2" id="KW-1185">Reference proteome</keyword>
<dbReference type="Proteomes" id="UP000319852">
    <property type="component" value="Chromosome"/>
</dbReference>
<organism evidence="1 2">
    <name type="scientific">Adhaeretor mobilis</name>
    <dbReference type="NCBI Taxonomy" id="1930276"/>
    <lineage>
        <taxon>Bacteria</taxon>
        <taxon>Pseudomonadati</taxon>
        <taxon>Planctomycetota</taxon>
        <taxon>Planctomycetia</taxon>
        <taxon>Pirellulales</taxon>
        <taxon>Lacipirellulaceae</taxon>
        <taxon>Adhaeretor</taxon>
    </lineage>
</organism>
<proteinExistence type="predicted"/>
<dbReference type="RefSeq" id="WP_145061760.1">
    <property type="nucleotide sequence ID" value="NZ_CP036263.1"/>
</dbReference>
<reference evidence="1 2" key="1">
    <citation type="submission" date="2019-02" db="EMBL/GenBank/DDBJ databases">
        <title>Deep-cultivation of Planctomycetes and their phenomic and genomic characterization uncovers novel biology.</title>
        <authorList>
            <person name="Wiegand S."/>
            <person name="Jogler M."/>
            <person name="Boedeker C."/>
            <person name="Pinto D."/>
            <person name="Vollmers J."/>
            <person name="Rivas-Marin E."/>
            <person name="Kohn T."/>
            <person name="Peeters S.H."/>
            <person name="Heuer A."/>
            <person name="Rast P."/>
            <person name="Oberbeckmann S."/>
            <person name="Bunk B."/>
            <person name="Jeske O."/>
            <person name="Meyerdierks A."/>
            <person name="Storesund J.E."/>
            <person name="Kallscheuer N."/>
            <person name="Luecker S."/>
            <person name="Lage O.M."/>
            <person name="Pohl T."/>
            <person name="Merkel B.J."/>
            <person name="Hornburger P."/>
            <person name="Mueller R.-W."/>
            <person name="Bruemmer F."/>
            <person name="Labrenz M."/>
            <person name="Spormann A.M."/>
            <person name="Op den Camp H."/>
            <person name="Overmann J."/>
            <person name="Amann R."/>
            <person name="Jetten M.S.M."/>
            <person name="Mascher T."/>
            <person name="Medema M.H."/>
            <person name="Devos D.P."/>
            <person name="Kaster A.-K."/>
            <person name="Ovreas L."/>
            <person name="Rohde M."/>
            <person name="Galperin M.Y."/>
            <person name="Jogler C."/>
        </authorList>
    </citation>
    <scope>NUCLEOTIDE SEQUENCE [LARGE SCALE GENOMIC DNA]</scope>
    <source>
        <strain evidence="1 2">HG15A2</strain>
    </source>
</reference>